<dbReference type="RefSeq" id="WP_148859343.1">
    <property type="nucleotide sequence ID" value="NZ_PHNJ01000011.1"/>
</dbReference>
<proteinExistence type="predicted"/>
<evidence type="ECO:0000259" key="1">
    <source>
        <dbReference type="Pfam" id="PF08279"/>
    </source>
</evidence>
<accession>A0A8J8TNY3</accession>
<dbReference type="Gene3D" id="1.10.10.10">
    <property type="entry name" value="Winged helix-like DNA-binding domain superfamily/Winged helix DNA-binding domain"/>
    <property type="match status" value="1"/>
</dbReference>
<sequence>MTKDGRGRPRAASTEDVFEALRSVDEPVATATELAEDLDVNRATTLRRLDELRKEGRVERKEVGSNAVVWWPIDE</sequence>
<evidence type="ECO:0000313" key="3">
    <source>
        <dbReference type="Proteomes" id="UP000766904"/>
    </source>
</evidence>
<feature type="domain" description="Helix-turn-helix type 11" evidence="1">
    <location>
        <begin position="15"/>
        <end position="58"/>
    </location>
</feature>
<dbReference type="Pfam" id="PF08279">
    <property type="entry name" value="HTH_11"/>
    <property type="match status" value="1"/>
</dbReference>
<dbReference type="InterPro" id="IPR036388">
    <property type="entry name" value="WH-like_DNA-bd_sf"/>
</dbReference>
<dbReference type="OrthoDB" id="189973at2157"/>
<evidence type="ECO:0000313" key="2">
    <source>
        <dbReference type="EMBL" id="TYL37191.1"/>
    </source>
</evidence>
<dbReference type="Proteomes" id="UP000766904">
    <property type="component" value="Unassembled WGS sequence"/>
</dbReference>
<dbReference type="GO" id="GO:0003677">
    <property type="term" value="F:DNA binding"/>
    <property type="evidence" value="ECO:0007669"/>
    <property type="project" value="InterPro"/>
</dbReference>
<dbReference type="InterPro" id="IPR036390">
    <property type="entry name" value="WH_DNA-bd_sf"/>
</dbReference>
<keyword evidence="3" id="KW-1185">Reference proteome</keyword>
<protein>
    <submittedName>
        <fullName evidence="2">Transcriptional regulator</fullName>
    </submittedName>
</protein>
<dbReference type="EMBL" id="PHNJ01000011">
    <property type="protein sequence ID" value="TYL37191.1"/>
    <property type="molecule type" value="Genomic_DNA"/>
</dbReference>
<comment type="caution">
    <text evidence="2">The sequence shown here is derived from an EMBL/GenBank/DDBJ whole genome shotgun (WGS) entry which is preliminary data.</text>
</comment>
<dbReference type="InterPro" id="IPR013196">
    <property type="entry name" value="HTH_11"/>
</dbReference>
<gene>
    <name evidence="2" type="ORF">CV102_17880</name>
</gene>
<dbReference type="GO" id="GO:0006355">
    <property type="term" value="P:regulation of DNA-templated transcription"/>
    <property type="evidence" value="ECO:0007669"/>
    <property type="project" value="InterPro"/>
</dbReference>
<dbReference type="SUPFAM" id="SSF46785">
    <property type="entry name" value="Winged helix' DNA-binding domain"/>
    <property type="match status" value="1"/>
</dbReference>
<reference evidence="2" key="1">
    <citation type="submission" date="2017-11" db="EMBL/GenBank/DDBJ databases">
        <authorList>
            <person name="Kajale S.C."/>
            <person name="Sharma A."/>
        </authorList>
    </citation>
    <scope>NUCLEOTIDE SEQUENCE</scope>
    <source>
        <strain evidence="2">LS1_42</strain>
    </source>
</reference>
<organism evidence="2 3">
    <name type="scientific">Natronococcus pandeyae</name>
    <dbReference type="NCBI Taxonomy" id="2055836"/>
    <lineage>
        <taxon>Archaea</taxon>
        <taxon>Methanobacteriati</taxon>
        <taxon>Methanobacteriota</taxon>
        <taxon>Stenosarchaea group</taxon>
        <taxon>Halobacteria</taxon>
        <taxon>Halobacteriales</taxon>
        <taxon>Natrialbaceae</taxon>
        <taxon>Natronococcus</taxon>
    </lineage>
</organism>
<name>A0A8J8TNY3_9EURY</name>
<dbReference type="AlphaFoldDB" id="A0A8J8TNY3"/>